<dbReference type="EMBL" id="JACHJD010000003">
    <property type="protein sequence ID" value="MBB5103252.1"/>
    <property type="molecule type" value="Genomic_DNA"/>
</dbReference>
<proteinExistence type="predicted"/>
<dbReference type="KEGG" id="sspb:CP982_14455"/>
<accession>A0A5P2X927</accession>
<evidence type="ECO:0000313" key="1">
    <source>
        <dbReference type="EMBL" id="MBB5103252.1"/>
    </source>
</evidence>
<sequence length="155" mass="17214">MSDNTQIPERVMSVTNFLNEDSPLTAAQRTLTLDTGLAAHRTTPIETALRDIDCESEHADLPWLSAEIVVLDDKPQAYGRTTNVWLAYGAAVTEMLPVQGREALAAMREFADRYEALLDLADEIAKGDFEGDPEITRLDQEAMDRHIRAVNEGRA</sequence>
<evidence type="ECO:0000313" key="3">
    <source>
        <dbReference type="Proteomes" id="UP000326505"/>
    </source>
</evidence>
<gene>
    <name evidence="2" type="ORF">CP982_14455</name>
    <name evidence="1" type="ORF">FHS40_002305</name>
</gene>
<organism evidence="2 3">
    <name type="scientific">Streptomyces spectabilis</name>
    <dbReference type="NCBI Taxonomy" id="68270"/>
    <lineage>
        <taxon>Bacteria</taxon>
        <taxon>Bacillati</taxon>
        <taxon>Actinomycetota</taxon>
        <taxon>Actinomycetes</taxon>
        <taxon>Kitasatosporales</taxon>
        <taxon>Streptomycetaceae</taxon>
        <taxon>Streptomyces</taxon>
    </lineage>
</organism>
<name>A0A5P2X927_STRST</name>
<evidence type="ECO:0000313" key="4">
    <source>
        <dbReference type="Proteomes" id="UP000549009"/>
    </source>
</evidence>
<evidence type="ECO:0000313" key="2">
    <source>
        <dbReference type="EMBL" id="QEV59789.1"/>
    </source>
</evidence>
<reference evidence="1 4" key="2">
    <citation type="submission" date="2020-08" db="EMBL/GenBank/DDBJ databases">
        <title>Genomic Encyclopedia of Type Strains, Phase III (KMG-III): the genomes of soil and plant-associated and newly described type strains.</title>
        <authorList>
            <person name="Whitman W."/>
        </authorList>
    </citation>
    <scope>NUCLEOTIDE SEQUENCE [LARGE SCALE GENOMIC DNA]</scope>
    <source>
        <strain evidence="1 4">CECT 3146</strain>
    </source>
</reference>
<dbReference type="AlphaFoldDB" id="A0A5P2X927"/>
<dbReference type="EMBL" id="CP023690">
    <property type="protein sequence ID" value="QEV59789.1"/>
    <property type="molecule type" value="Genomic_DNA"/>
</dbReference>
<dbReference type="OrthoDB" id="4227975at2"/>
<dbReference type="Proteomes" id="UP000549009">
    <property type="component" value="Unassembled WGS sequence"/>
</dbReference>
<protein>
    <submittedName>
        <fullName evidence="1">HAMP domain-containing protein</fullName>
    </submittedName>
</protein>
<dbReference type="RefSeq" id="WP_150510906.1">
    <property type="nucleotide sequence ID" value="NZ_BMSQ01000004.1"/>
</dbReference>
<dbReference type="Proteomes" id="UP000326505">
    <property type="component" value="Chromosome"/>
</dbReference>
<keyword evidence="4" id="KW-1185">Reference proteome</keyword>
<reference evidence="2 3" key="1">
    <citation type="submission" date="2017-09" db="EMBL/GenBank/DDBJ databases">
        <authorList>
            <person name="Lee N."/>
            <person name="Cho B.-K."/>
        </authorList>
    </citation>
    <scope>NUCLEOTIDE SEQUENCE [LARGE SCALE GENOMIC DNA]</scope>
    <source>
        <strain evidence="2 3">ATCC 27465</strain>
    </source>
</reference>